<name>A0A1I5YRE7_9FIRM</name>
<dbReference type="STRING" id="937334.SAMN05444406_15711"/>
<evidence type="ECO:0000313" key="9">
    <source>
        <dbReference type="EMBL" id="SFQ46447.1"/>
    </source>
</evidence>
<evidence type="ECO:0000256" key="3">
    <source>
        <dbReference type="ARBA" id="ARBA00022448"/>
    </source>
</evidence>
<organism evidence="9 10">
    <name type="scientific">Caldicoprobacter faecalis</name>
    <dbReference type="NCBI Taxonomy" id="937334"/>
    <lineage>
        <taxon>Bacteria</taxon>
        <taxon>Bacillati</taxon>
        <taxon>Bacillota</taxon>
        <taxon>Clostridia</taxon>
        <taxon>Caldicoprobacterales</taxon>
        <taxon>Caldicoprobacteraceae</taxon>
        <taxon>Caldicoprobacter</taxon>
    </lineage>
</organism>
<keyword evidence="7 8" id="KW-0472">Membrane</keyword>
<feature type="transmembrane region" description="Helical" evidence="8">
    <location>
        <begin position="12"/>
        <end position="30"/>
    </location>
</feature>
<evidence type="ECO:0000256" key="4">
    <source>
        <dbReference type="ARBA" id="ARBA00022475"/>
    </source>
</evidence>
<keyword evidence="4" id="KW-1003">Cell membrane</keyword>
<evidence type="ECO:0000256" key="1">
    <source>
        <dbReference type="ARBA" id="ARBA00004651"/>
    </source>
</evidence>
<feature type="transmembrane region" description="Helical" evidence="8">
    <location>
        <begin position="159"/>
        <end position="176"/>
    </location>
</feature>
<gene>
    <name evidence="9" type="ORF">SAMN05444406_15711</name>
</gene>
<keyword evidence="10" id="KW-1185">Reference proteome</keyword>
<comment type="subcellular location">
    <subcellularLocation>
        <location evidence="1">Cell membrane</location>
        <topology evidence="1">Multi-pass membrane protein</topology>
    </subcellularLocation>
</comment>
<feature type="transmembrane region" description="Helical" evidence="8">
    <location>
        <begin position="134"/>
        <end position="153"/>
    </location>
</feature>
<dbReference type="GO" id="GO:0005886">
    <property type="term" value="C:plasma membrane"/>
    <property type="evidence" value="ECO:0007669"/>
    <property type="project" value="UniProtKB-SubCell"/>
</dbReference>
<reference evidence="9 10" key="1">
    <citation type="submission" date="2016-10" db="EMBL/GenBank/DDBJ databases">
        <authorList>
            <person name="de Groot N.N."/>
        </authorList>
    </citation>
    <scope>NUCLEOTIDE SEQUENCE [LARGE SCALE GENOMIC DNA]</scope>
    <source>
        <strain evidence="9 10">DSM 20678</strain>
    </source>
</reference>
<keyword evidence="5 8" id="KW-0812">Transmembrane</keyword>
<feature type="transmembrane region" description="Helical" evidence="8">
    <location>
        <begin position="206"/>
        <end position="224"/>
    </location>
</feature>
<dbReference type="RefSeq" id="WP_177206171.1">
    <property type="nucleotide sequence ID" value="NZ_FOXR01000057.1"/>
</dbReference>
<evidence type="ECO:0000256" key="6">
    <source>
        <dbReference type="ARBA" id="ARBA00022989"/>
    </source>
</evidence>
<evidence type="ECO:0000256" key="8">
    <source>
        <dbReference type="SAM" id="Phobius"/>
    </source>
</evidence>
<dbReference type="Proteomes" id="UP000198577">
    <property type="component" value="Unassembled WGS sequence"/>
</dbReference>
<dbReference type="PANTHER" id="PTHR34979">
    <property type="entry name" value="INNER MEMBRANE PROTEIN YGAZ"/>
    <property type="match status" value="1"/>
</dbReference>
<dbReference type="EMBL" id="FOXR01000057">
    <property type="protein sequence ID" value="SFQ46447.1"/>
    <property type="molecule type" value="Genomic_DNA"/>
</dbReference>
<sequence>MNDNFVIGIKKSVPVVLGYTPIGLAFGILANQQGLSIFEIFLMSFMVYAGASQFIATAMIASGVNAASIIFTVFLVNLRHMLMSASLSPYLKKVPSVVQAIISFGLTDETYAVDITYTKEHAPSASFFMGLHTVCYAAWVISTVVGGMLGNLIPDPTRWGMDYALSAMFIALLCMHIKDKRDIFVAVCSAAFSLFITATVGGSWNVIIATVLAATIGVSTELWSKKLSLSSSE</sequence>
<keyword evidence="6 8" id="KW-1133">Transmembrane helix</keyword>
<protein>
    <submittedName>
        <fullName evidence="9">4-azaleucine resistance probable transporter AzlC</fullName>
    </submittedName>
</protein>
<dbReference type="Pfam" id="PF03591">
    <property type="entry name" value="AzlC"/>
    <property type="match status" value="1"/>
</dbReference>
<evidence type="ECO:0000256" key="7">
    <source>
        <dbReference type="ARBA" id="ARBA00023136"/>
    </source>
</evidence>
<proteinExistence type="inferred from homology"/>
<evidence type="ECO:0000256" key="2">
    <source>
        <dbReference type="ARBA" id="ARBA00010735"/>
    </source>
</evidence>
<dbReference type="AlphaFoldDB" id="A0A1I5YRE7"/>
<comment type="similarity">
    <text evidence="2">Belongs to the AzlC family.</text>
</comment>
<dbReference type="InterPro" id="IPR011606">
    <property type="entry name" value="Brnchd-chn_aa_trnsp_permease"/>
</dbReference>
<evidence type="ECO:0000313" key="10">
    <source>
        <dbReference type="Proteomes" id="UP000198577"/>
    </source>
</evidence>
<feature type="transmembrane region" description="Helical" evidence="8">
    <location>
        <begin position="50"/>
        <end position="76"/>
    </location>
</feature>
<dbReference type="PANTHER" id="PTHR34979:SF1">
    <property type="entry name" value="INNER MEMBRANE PROTEIN YGAZ"/>
    <property type="match status" value="1"/>
</dbReference>
<accession>A0A1I5YRE7</accession>
<dbReference type="GO" id="GO:1903785">
    <property type="term" value="P:L-valine transmembrane transport"/>
    <property type="evidence" value="ECO:0007669"/>
    <property type="project" value="TreeGrafter"/>
</dbReference>
<keyword evidence="3" id="KW-0813">Transport</keyword>
<evidence type="ECO:0000256" key="5">
    <source>
        <dbReference type="ARBA" id="ARBA00022692"/>
    </source>
</evidence>